<feature type="region of interest" description="Disordered" evidence="1">
    <location>
        <begin position="29"/>
        <end position="48"/>
    </location>
</feature>
<dbReference type="RefSeq" id="WP_129921628.1">
    <property type="nucleotide sequence ID" value="NZ_SEWE01000027.1"/>
</dbReference>
<keyword evidence="2" id="KW-1133">Transmembrane helix</keyword>
<dbReference type="EMBL" id="SEWE01000027">
    <property type="protein sequence ID" value="RYU78600.1"/>
    <property type="molecule type" value="Genomic_DNA"/>
</dbReference>
<reference evidence="3 4" key="1">
    <citation type="submission" date="2019-02" db="EMBL/GenBank/DDBJ databases">
        <title>Bacterial novel species isolated from soil.</title>
        <authorList>
            <person name="Jung H.-Y."/>
        </authorList>
    </citation>
    <scope>NUCLEOTIDE SEQUENCE [LARGE SCALE GENOMIC DNA]</scope>
    <source>
        <strain evidence="3 4">1-3-3-3</strain>
    </source>
</reference>
<dbReference type="Proteomes" id="UP000294155">
    <property type="component" value="Unassembled WGS sequence"/>
</dbReference>
<protein>
    <submittedName>
        <fullName evidence="3">Uncharacterized protein</fullName>
    </submittedName>
</protein>
<feature type="transmembrane region" description="Helical" evidence="2">
    <location>
        <begin position="56"/>
        <end position="76"/>
    </location>
</feature>
<evidence type="ECO:0000313" key="4">
    <source>
        <dbReference type="Proteomes" id="UP000294155"/>
    </source>
</evidence>
<name>A0A4Q5LBV2_9BACT</name>
<keyword evidence="2" id="KW-0812">Transmembrane</keyword>
<accession>A0A4Q5LBV2</accession>
<keyword evidence="4" id="KW-1185">Reference proteome</keyword>
<sequence>MAAPVPSRPLYQRGTPAVWLPDTAKATAARPDTVQVQPAAGALTPDEDEKLTRKSALHIVGAIAVLTLTTLLLYNVRSR</sequence>
<dbReference type="AlphaFoldDB" id="A0A4Q5LBV2"/>
<keyword evidence="2" id="KW-0472">Membrane</keyword>
<evidence type="ECO:0000256" key="2">
    <source>
        <dbReference type="SAM" id="Phobius"/>
    </source>
</evidence>
<organism evidence="3 4">
    <name type="scientific">Hymenobacter persicinus</name>
    <dbReference type="NCBI Taxonomy" id="2025506"/>
    <lineage>
        <taxon>Bacteria</taxon>
        <taxon>Pseudomonadati</taxon>
        <taxon>Bacteroidota</taxon>
        <taxon>Cytophagia</taxon>
        <taxon>Cytophagales</taxon>
        <taxon>Hymenobacteraceae</taxon>
        <taxon>Hymenobacter</taxon>
    </lineage>
</organism>
<proteinExistence type="predicted"/>
<evidence type="ECO:0000313" key="3">
    <source>
        <dbReference type="EMBL" id="RYU78600.1"/>
    </source>
</evidence>
<evidence type="ECO:0000256" key="1">
    <source>
        <dbReference type="SAM" id="MobiDB-lite"/>
    </source>
</evidence>
<comment type="caution">
    <text evidence="3">The sequence shown here is derived from an EMBL/GenBank/DDBJ whole genome shotgun (WGS) entry which is preliminary data.</text>
</comment>
<gene>
    <name evidence="3" type="ORF">EWM57_13225</name>
</gene>